<evidence type="ECO:0000313" key="3">
    <source>
        <dbReference type="Proteomes" id="UP000011083"/>
    </source>
</evidence>
<feature type="region of interest" description="Disordered" evidence="1">
    <location>
        <begin position="145"/>
        <end position="164"/>
    </location>
</feature>
<dbReference type="Proteomes" id="UP000011083">
    <property type="component" value="Unassembled WGS sequence"/>
</dbReference>
<accession>L8HH00</accession>
<dbReference type="KEGG" id="acan:ACA1_333250"/>
<dbReference type="RefSeq" id="XP_004355019.1">
    <property type="nucleotide sequence ID" value="XM_004354967.1"/>
</dbReference>
<keyword evidence="3" id="KW-1185">Reference proteome</keyword>
<proteinExistence type="predicted"/>
<name>L8HH00_ACACF</name>
<gene>
    <name evidence="2" type="ORF">ACA1_333250</name>
</gene>
<protein>
    <submittedName>
        <fullName evidence="2">Uncharacterized protein</fullName>
    </submittedName>
</protein>
<dbReference type="VEuPathDB" id="AmoebaDB:ACA1_333250"/>
<evidence type="ECO:0000313" key="2">
    <source>
        <dbReference type="EMBL" id="ELR24445.1"/>
    </source>
</evidence>
<dbReference type="AlphaFoldDB" id="L8HH00"/>
<reference evidence="2 3" key="1">
    <citation type="journal article" date="2013" name="Genome Biol.">
        <title>Genome of Acanthamoeba castellanii highlights extensive lateral gene transfer and early evolution of tyrosine kinase signaling.</title>
        <authorList>
            <person name="Clarke M."/>
            <person name="Lohan A.J."/>
            <person name="Liu B."/>
            <person name="Lagkouvardos I."/>
            <person name="Roy S."/>
            <person name="Zafar N."/>
            <person name="Bertelli C."/>
            <person name="Schilde C."/>
            <person name="Kianianmomeni A."/>
            <person name="Burglin T.R."/>
            <person name="Frech C."/>
            <person name="Turcotte B."/>
            <person name="Kopec K.O."/>
            <person name="Synnott J.M."/>
            <person name="Choo C."/>
            <person name="Paponov I."/>
            <person name="Finkler A."/>
            <person name="Soon Heng Tan C."/>
            <person name="Hutchins A.P."/>
            <person name="Weinmeier T."/>
            <person name="Rattei T."/>
            <person name="Chu J.S."/>
            <person name="Gimenez G."/>
            <person name="Irimia M."/>
            <person name="Rigden D.J."/>
            <person name="Fitzpatrick D.A."/>
            <person name="Lorenzo-Morales J."/>
            <person name="Bateman A."/>
            <person name="Chiu C.H."/>
            <person name="Tang P."/>
            <person name="Hegemann P."/>
            <person name="Fromm H."/>
            <person name="Raoult D."/>
            <person name="Greub G."/>
            <person name="Miranda-Saavedra D."/>
            <person name="Chen N."/>
            <person name="Nash P."/>
            <person name="Ginger M.L."/>
            <person name="Horn M."/>
            <person name="Schaap P."/>
            <person name="Caler L."/>
            <person name="Loftus B."/>
        </authorList>
    </citation>
    <scope>NUCLEOTIDE SEQUENCE [LARGE SCALE GENOMIC DNA]</scope>
    <source>
        <strain evidence="2 3">Neff</strain>
    </source>
</reference>
<organism evidence="2 3">
    <name type="scientific">Acanthamoeba castellanii (strain ATCC 30010 / Neff)</name>
    <dbReference type="NCBI Taxonomy" id="1257118"/>
    <lineage>
        <taxon>Eukaryota</taxon>
        <taxon>Amoebozoa</taxon>
        <taxon>Discosea</taxon>
        <taxon>Longamoebia</taxon>
        <taxon>Centramoebida</taxon>
        <taxon>Acanthamoebidae</taxon>
        <taxon>Acanthamoeba</taxon>
    </lineage>
</organism>
<dbReference type="EMBL" id="KB007819">
    <property type="protein sequence ID" value="ELR24445.1"/>
    <property type="molecule type" value="Genomic_DNA"/>
</dbReference>
<sequence>MTSYAEGRIGAEEYTTQDAKQAYAVLGTGEPDYTLQIGGTQGYAESEMDKRTYLEQKMNGEYATGVEVVGQEDYAIQTMNGEYALGTVGRGDTISLNAEGGYVVLRKDEEGYLKQDSNGPYAEAKMGDPDYTLASAEEGYATTSTGSIYSQNSNQGPAYSTSGFTVGDYVHASS</sequence>
<dbReference type="GeneID" id="14925468"/>
<evidence type="ECO:0000256" key="1">
    <source>
        <dbReference type="SAM" id="MobiDB-lite"/>
    </source>
</evidence>